<reference evidence="3" key="1">
    <citation type="journal article" date="2019" name="Int. J. Syst. Evol. Microbiol.">
        <title>The Global Catalogue of Microorganisms (GCM) 10K type strain sequencing project: providing services to taxonomists for standard genome sequencing and annotation.</title>
        <authorList>
            <consortium name="The Broad Institute Genomics Platform"/>
            <consortium name="The Broad Institute Genome Sequencing Center for Infectious Disease"/>
            <person name="Wu L."/>
            <person name="Ma J."/>
        </authorList>
    </citation>
    <scope>NUCLEOTIDE SEQUENCE [LARGE SCALE GENOMIC DNA]</scope>
    <source>
        <strain evidence="3">CGMCC 1.15399</strain>
    </source>
</reference>
<keyword evidence="3" id="KW-1185">Reference proteome</keyword>
<feature type="region of interest" description="Disordered" evidence="1">
    <location>
        <begin position="152"/>
        <end position="175"/>
    </location>
</feature>
<sequence>MLTFSLGLAWLLLAPLSLWVLVRGRNPARAGAVLTLVLLEAATVAMTTEEREAAVVAHDVPPPSVFSMGCAEHAPVPETARLSGPRDDLTLSWAAAPDECATAQVTLRPEGRRLRVWVREGPVREEGKGVRTVSVHVAHGAASLRVPLDPPAAARLRPVDGRTGRPIPRPTTPTR</sequence>
<evidence type="ECO:0008006" key="4">
    <source>
        <dbReference type="Google" id="ProtNLM"/>
    </source>
</evidence>
<protein>
    <recommendedName>
        <fullName evidence="4">Integral membrane protein</fullName>
    </recommendedName>
</protein>
<name>A0ABW4GC19_9ACTN</name>
<proteinExistence type="predicted"/>
<comment type="caution">
    <text evidence="2">The sequence shown here is derived from an EMBL/GenBank/DDBJ whole genome shotgun (WGS) entry which is preliminary data.</text>
</comment>
<dbReference type="EMBL" id="JBHUCM010000019">
    <property type="protein sequence ID" value="MFD1540297.1"/>
    <property type="molecule type" value="Genomic_DNA"/>
</dbReference>
<organism evidence="2 3">
    <name type="scientific">Nonomuraea guangzhouensis</name>
    <dbReference type="NCBI Taxonomy" id="1291555"/>
    <lineage>
        <taxon>Bacteria</taxon>
        <taxon>Bacillati</taxon>
        <taxon>Actinomycetota</taxon>
        <taxon>Actinomycetes</taxon>
        <taxon>Streptosporangiales</taxon>
        <taxon>Streptosporangiaceae</taxon>
        <taxon>Nonomuraea</taxon>
    </lineage>
</organism>
<evidence type="ECO:0000313" key="3">
    <source>
        <dbReference type="Proteomes" id="UP001597097"/>
    </source>
</evidence>
<dbReference type="Proteomes" id="UP001597097">
    <property type="component" value="Unassembled WGS sequence"/>
</dbReference>
<dbReference type="RefSeq" id="WP_219526752.1">
    <property type="nucleotide sequence ID" value="NZ_JAHKRM010000001.1"/>
</dbReference>
<accession>A0ABW4GC19</accession>
<evidence type="ECO:0000313" key="2">
    <source>
        <dbReference type="EMBL" id="MFD1540297.1"/>
    </source>
</evidence>
<gene>
    <name evidence="2" type="ORF">ACFSJ0_24805</name>
</gene>
<evidence type="ECO:0000256" key="1">
    <source>
        <dbReference type="SAM" id="MobiDB-lite"/>
    </source>
</evidence>